<accession>A0ABT2MR59</accession>
<dbReference type="InterPro" id="IPR001469">
    <property type="entry name" value="ATP_synth_F1_dsu/esu"/>
</dbReference>
<evidence type="ECO:0000256" key="7">
    <source>
        <dbReference type="ARBA" id="ARBA00023310"/>
    </source>
</evidence>
<dbReference type="PANTHER" id="PTHR13822:SF10">
    <property type="entry name" value="ATP SYNTHASE EPSILON CHAIN, CHLOROPLASTIC"/>
    <property type="match status" value="1"/>
</dbReference>
<keyword evidence="3 8" id="KW-0813">Transport</keyword>
<evidence type="ECO:0000256" key="9">
    <source>
        <dbReference type="RuleBase" id="RU003656"/>
    </source>
</evidence>
<dbReference type="NCBIfam" id="TIGR01216">
    <property type="entry name" value="ATP_synt_epsi"/>
    <property type="match status" value="1"/>
</dbReference>
<evidence type="ECO:0000256" key="2">
    <source>
        <dbReference type="ARBA" id="ARBA00005712"/>
    </source>
</evidence>
<organism evidence="12 13">
    <name type="scientific">Laspinema palackyanum D2a</name>
    <dbReference type="NCBI Taxonomy" id="2953684"/>
    <lineage>
        <taxon>Bacteria</taxon>
        <taxon>Bacillati</taxon>
        <taxon>Cyanobacteriota</taxon>
        <taxon>Cyanophyceae</taxon>
        <taxon>Oscillatoriophycideae</taxon>
        <taxon>Oscillatoriales</taxon>
        <taxon>Laspinemataceae</taxon>
        <taxon>Laspinema</taxon>
        <taxon>Laspinema palackyanum</taxon>
    </lineage>
</organism>
<protein>
    <recommendedName>
        <fullName evidence="8">ATP synthase epsilon chain</fullName>
    </recommendedName>
    <alternativeName>
        <fullName evidence="8">ATP synthase F1 sector epsilon subunit</fullName>
    </alternativeName>
    <alternativeName>
        <fullName evidence="8">F-ATPase epsilon subunit</fullName>
    </alternativeName>
</protein>
<name>A0ABT2MR59_9CYAN</name>
<evidence type="ECO:0000313" key="13">
    <source>
        <dbReference type="Proteomes" id="UP001525890"/>
    </source>
</evidence>
<dbReference type="HAMAP" id="MF_00530">
    <property type="entry name" value="ATP_synth_epsil_bac"/>
    <property type="match status" value="1"/>
</dbReference>
<evidence type="ECO:0000256" key="4">
    <source>
        <dbReference type="ARBA" id="ARBA00023065"/>
    </source>
</evidence>
<keyword evidence="7 8" id="KW-0066">ATP synthesis</keyword>
<evidence type="ECO:0000259" key="10">
    <source>
        <dbReference type="Pfam" id="PF00401"/>
    </source>
</evidence>
<dbReference type="CDD" id="cd12152">
    <property type="entry name" value="F1-ATPase_delta"/>
    <property type="match status" value="1"/>
</dbReference>
<sequence>MILNVYVITPSKTVWNAPSSEVILPTSTGQIGILSGHVAMVTFIKVGVMRIRYQKTWIPIFVKAGFAEIEGDIVTVLVTDAERGDRIDPEIAHAELEKAEEQLTQATNSLEKIRAQLFLKQARARDTAAREFPHSLQLELPDPIASNKAAVSALTMVEKL</sequence>
<comment type="function">
    <text evidence="8">Produces ATP from ADP in the presence of a proton gradient across the membrane.</text>
</comment>
<dbReference type="InterPro" id="IPR020547">
    <property type="entry name" value="ATP_synth_F1_esu_C"/>
</dbReference>
<evidence type="ECO:0000256" key="3">
    <source>
        <dbReference type="ARBA" id="ARBA00022448"/>
    </source>
</evidence>
<keyword evidence="4 8" id="KW-0406">Ion transport</keyword>
<evidence type="ECO:0000259" key="11">
    <source>
        <dbReference type="Pfam" id="PF02823"/>
    </source>
</evidence>
<feature type="domain" description="ATP synthase epsilon subunit C-terminal" evidence="10">
    <location>
        <begin position="87"/>
        <end position="125"/>
    </location>
</feature>
<comment type="caution">
    <text evidence="12">The sequence shown here is derived from an EMBL/GenBank/DDBJ whole genome shotgun (WGS) entry which is preliminary data.</text>
</comment>
<evidence type="ECO:0000256" key="1">
    <source>
        <dbReference type="ARBA" id="ARBA00004184"/>
    </source>
</evidence>
<dbReference type="EMBL" id="JAMXFF010000010">
    <property type="protein sequence ID" value="MCT7966465.1"/>
    <property type="molecule type" value="Genomic_DNA"/>
</dbReference>
<keyword evidence="8" id="KW-0793">Thylakoid</keyword>
<dbReference type="PANTHER" id="PTHR13822">
    <property type="entry name" value="ATP SYNTHASE DELTA/EPSILON CHAIN"/>
    <property type="match status" value="1"/>
</dbReference>
<gene>
    <name evidence="8 12" type="primary">atpC</name>
    <name evidence="12" type="ORF">NG799_08985</name>
</gene>
<comment type="subcellular location">
    <subcellularLocation>
        <location evidence="8">Cellular thylakoid membrane</location>
        <topology evidence="8">Peripheral membrane protein</topology>
    </subcellularLocation>
    <subcellularLocation>
        <location evidence="1">Endomembrane system</location>
        <topology evidence="1">Peripheral membrane protein</topology>
    </subcellularLocation>
</comment>
<dbReference type="RefSeq" id="WP_368006109.1">
    <property type="nucleotide sequence ID" value="NZ_JAMXFF010000010.1"/>
</dbReference>
<keyword evidence="5 8" id="KW-0472">Membrane</keyword>
<comment type="subunit">
    <text evidence="8 9">F-type ATPases have 2 components, CF(1) - the catalytic core - and CF(0) - the membrane proton channel. CF(1) has five subunits: alpha(3), beta(3), gamma(1), delta(1), epsilon(1). CF(0) has three main subunits: a, b and c.</text>
</comment>
<dbReference type="SUPFAM" id="SSF51344">
    <property type="entry name" value="Epsilon subunit of F1F0-ATP synthase N-terminal domain"/>
    <property type="match status" value="1"/>
</dbReference>
<dbReference type="Proteomes" id="UP001525890">
    <property type="component" value="Unassembled WGS sequence"/>
</dbReference>
<evidence type="ECO:0000313" key="12">
    <source>
        <dbReference type="EMBL" id="MCT7966465.1"/>
    </source>
</evidence>
<feature type="domain" description="ATP synthase F1 complex delta/epsilon subunit N-terminal" evidence="11">
    <location>
        <begin position="3"/>
        <end position="81"/>
    </location>
</feature>
<evidence type="ECO:0000256" key="6">
    <source>
        <dbReference type="ARBA" id="ARBA00023196"/>
    </source>
</evidence>
<reference evidence="12 13" key="1">
    <citation type="journal article" date="2022" name="Front. Microbiol.">
        <title>High genomic differentiation and limited gene flow indicate recent cryptic speciation within the genus Laspinema (cyanobacteria).</title>
        <authorList>
            <person name="Stanojkovic A."/>
            <person name="Skoupy S."/>
            <person name="Skaloud P."/>
            <person name="Dvorak P."/>
        </authorList>
    </citation>
    <scope>NUCLEOTIDE SEQUENCE [LARGE SCALE GENOMIC DNA]</scope>
    <source>
        <strain evidence="12 13">D2a</strain>
    </source>
</reference>
<dbReference type="InterPro" id="IPR020546">
    <property type="entry name" value="ATP_synth_F1_dsu/esu_N"/>
</dbReference>
<proteinExistence type="inferred from homology"/>
<dbReference type="Pfam" id="PF02823">
    <property type="entry name" value="ATP-synt_DE_N"/>
    <property type="match status" value="1"/>
</dbReference>
<dbReference type="InterPro" id="IPR036771">
    <property type="entry name" value="ATPsynth_dsu/esu_N"/>
</dbReference>
<dbReference type="Pfam" id="PF00401">
    <property type="entry name" value="ATP-synt_DE"/>
    <property type="match status" value="1"/>
</dbReference>
<keyword evidence="13" id="KW-1185">Reference proteome</keyword>
<keyword evidence="6 8" id="KW-0139">CF(1)</keyword>
<keyword evidence="8" id="KW-0375">Hydrogen ion transport</keyword>
<comment type="similarity">
    <text evidence="2 8 9">Belongs to the ATPase epsilon chain family.</text>
</comment>
<dbReference type="Gene3D" id="2.60.15.10">
    <property type="entry name" value="F0F1 ATP synthase delta/epsilon subunit, N-terminal"/>
    <property type="match status" value="1"/>
</dbReference>
<evidence type="ECO:0000256" key="8">
    <source>
        <dbReference type="HAMAP-Rule" id="MF_00530"/>
    </source>
</evidence>
<evidence type="ECO:0000256" key="5">
    <source>
        <dbReference type="ARBA" id="ARBA00023136"/>
    </source>
</evidence>